<feature type="domain" description="Prepilin type IV endopeptidase peptidase" evidence="7">
    <location>
        <begin position="12"/>
        <end position="111"/>
    </location>
</feature>
<organism evidence="8 9">
    <name type="scientific">Lonepinella koalarum</name>
    <dbReference type="NCBI Taxonomy" id="53417"/>
    <lineage>
        <taxon>Bacteria</taxon>
        <taxon>Pseudomonadati</taxon>
        <taxon>Pseudomonadota</taxon>
        <taxon>Gammaproteobacteria</taxon>
        <taxon>Pasteurellales</taxon>
        <taxon>Pasteurellaceae</taxon>
        <taxon>Lonepinella</taxon>
    </lineage>
</organism>
<dbReference type="OrthoDB" id="5687582at2"/>
<evidence type="ECO:0000256" key="2">
    <source>
        <dbReference type="ARBA" id="ARBA00022475"/>
    </source>
</evidence>
<dbReference type="Proteomes" id="UP000295496">
    <property type="component" value="Unassembled WGS sequence"/>
</dbReference>
<keyword evidence="2" id="KW-1003">Cell membrane</keyword>
<feature type="transmembrane region" description="Helical" evidence="6">
    <location>
        <begin position="30"/>
        <end position="49"/>
    </location>
</feature>
<feature type="transmembrane region" description="Helical" evidence="6">
    <location>
        <begin position="6"/>
        <end position="23"/>
    </location>
</feature>
<dbReference type="InterPro" id="IPR052218">
    <property type="entry name" value="Preflagellin_Peptidase"/>
</dbReference>
<keyword evidence="3 6" id="KW-0812">Transmembrane</keyword>
<protein>
    <submittedName>
        <fullName evidence="8">Prepilin peptidase CpaA</fullName>
    </submittedName>
</protein>
<evidence type="ECO:0000256" key="6">
    <source>
        <dbReference type="SAM" id="Phobius"/>
    </source>
</evidence>
<dbReference type="Pfam" id="PF01478">
    <property type="entry name" value="Peptidase_A24"/>
    <property type="match status" value="1"/>
</dbReference>
<keyword evidence="4 6" id="KW-1133">Transmembrane helix</keyword>
<evidence type="ECO:0000256" key="5">
    <source>
        <dbReference type="ARBA" id="ARBA00023136"/>
    </source>
</evidence>
<evidence type="ECO:0000256" key="1">
    <source>
        <dbReference type="ARBA" id="ARBA00004651"/>
    </source>
</evidence>
<reference evidence="8 9" key="1">
    <citation type="submission" date="2019-03" db="EMBL/GenBank/DDBJ databases">
        <title>Genomic Encyclopedia of Type Strains, Phase IV (KMG-IV): sequencing the most valuable type-strain genomes for metagenomic binning, comparative biology and taxonomic classification.</title>
        <authorList>
            <person name="Goeker M."/>
        </authorList>
    </citation>
    <scope>NUCLEOTIDE SEQUENCE [LARGE SCALE GENOMIC DNA]</scope>
    <source>
        <strain evidence="8 9">DSM 10053</strain>
    </source>
</reference>
<feature type="transmembrane region" description="Helical" evidence="6">
    <location>
        <begin position="125"/>
        <end position="143"/>
    </location>
</feature>
<proteinExistence type="predicted"/>
<dbReference type="AlphaFoldDB" id="A0A4R1KZA5"/>
<dbReference type="RefSeq" id="WP_132301548.1">
    <property type="nucleotide sequence ID" value="NZ_CP170642.1"/>
</dbReference>
<gene>
    <name evidence="8" type="ORF">EV692_1219</name>
</gene>
<dbReference type="GO" id="GO:0005886">
    <property type="term" value="C:plasma membrane"/>
    <property type="evidence" value="ECO:0007669"/>
    <property type="project" value="UniProtKB-SubCell"/>
</dbReference>
<dbReference type="PANTHER" id="PTHR36506">
    <property type="entry name" value="PREFLAGELLIN PEPTIDASE"/>
    <property type="match status" value="1"/>
</dbReference>
<dbReference type="PANTHER" id="PTHR36506:SF1">
    <property type="entry name" value="PREFLAGELLIN PEPTIDASE"/>
    <property type="match status" value="1"/>
</dbReference>
<dbReference type="Gene3D" id="1.20.120.1220">
    <property type="match status" value="1"/>
</dbReference>
<keyword evidence="9" id="KW-1185">Reference proteome</keyword>
<comment type="subcellular location">
    <subcellularLocation>
        <location evidence="1">Cell membrane</location>
        <topology evidence="1">Multi-pass membrane protein</topology>
    </subcellularLocation>
</comment>
<evidence type="ECO:0000259" key="7">
    <source>
        <dbReference type="Pfam" id="PF01478"/>
    </source>
</evidence>
<accession>A0A4R1KZA5</accession>
<feature type="transmembrane region" description="Helical" evidence="6">
    <location>
        <begin position="55"/>
        <end position="76"/>
    </location>
</feature>
<dbReference type="EMBL" id="SMGJ01000003">
    <property type="protein sequence ID" value="TCK69997.1"/>
    <property type="molecule type" value="Genomic_DNA"/>
</dbReference>
<feature type="transmembrane region" description="Helical" evidence="6">
    <location>
        <begin position="97"/>
        <end position="119"/>
    </location>
</feature>
<evidence type="ECO:0000256" key="4">
    <source>
        <dbReference type="ARBA" id="ARBA00022989"/>
    </source>
</evidence>
<comment type="caution">
    <text evidence="8">The sequence shown here is derived from an EMBL/GenBank/DDBJ whole genome shotgun (WGS) entry which is preliminary data.</text>
</comment>
<dbReference type="GO" id="GO:0004190">
    <property type="term" value="F:aspartic-type endopeptidase activity"/>
    <property type="evidence" value="ECO:0007669"/>
    <property type="project" value="InterPro"/>
</dbReference>
<evidence type="ECO:0000313" key="9">
    <source>
        <dbReference type="Proteomes" id="UP000295496"/>
    </source>
</evidence>
<dbReference type="InterPro" id="IPR000045">
    <property type="entry name" value="Prepilin_IV_endopep_pep"/>
</dbReference>
<keyword evidence="5 6" id="KW-0472">Membrane</keyword>
<name>A0A4R1KZA5_9PAST</name>
<evidence type="ECO:0000313" key="8">
    <source>
        <dbReference type="EMBL" id="TCK69997.1"/>
    </source>
</evidence>
<sequence>MFREGLIIFLNIITIVLLINISWSDIKYRIIANKIVIGLCLVFIILTGLKYETLFILTPLFVLLIGFLLFTLRIIGGGDVKLIAALTLSLPNDQIPSLFFFITFSGLLVIIVGFLFYRKAITDNGVPYGVAISLGYLVNMCLYS</sequence>
<evidence type="ECO:0000256" key="3">
    <source>
        <dbReference type="ARBA" id="ARBA00022692"/>
    </source>
</evidence>